<evidence type="ECO:0000313" key="2">
    <source>
        <dbReference type="EMBL" id="UWZ82390.1"/>
    </source>
</evidence>
<dbReference type="Proteomes" id="UP001059380">
    <property type="component" value="Chromosome"/>
</dbReference>
<gene>
    <name evidence="2" type="ORF">MOP44_17650</name>
</gene>
<organism evidence="2 3">
    <name type="scientific">Occallatibacter riparius</name>
    <dbReference type="NCBI Taxonomy" id="1002689"/>
    <lineage>
        <taxon>Bacteria</taxon>
        <taxon>Pseudomonadati</taxon>
        <taxon>Acidobacteriota</taxon>
        <taxon>Terriglobia</taxon>
        <taxon>Terriglobales</taxon>
        <taxon>Acidobacteriaceae</taxon>
        <taxon>Occallatibacter</taxon>
    </lineage>
</organism>
<dbReference type="InterPro" id="IPR025737">
    <property type="entry name" value="FApF"/>
</dbReference>
<keyword evidence="3" id="KW-1185">Reference proteome</keyword>
<feature type="signal peptide" evidence="1">
    <location>
        <begin position="1"/>
        <end position="20"/>
    </location>
</feature>
<accession>A0A9J7BN99</accession>
<dbReference type="EMBL" id="CP093313">
    <property type="protein sequence ID" value="UWZ82390.1"/>
    <property type="molecule type" value="Genomic_DNA"/>
</dbReference>
<name>A0A9J7BN99_9BACT</name>
<evidence type="ECO:0000256" key="1">
    <source>
        <dbReference type="SAM" id="SignalP"/>
    </source>
</evidence>
<dbReference type="Pfam" id="PF13557">
    <property type="entry name" value="Phenol_MetA_deg"/>
    <property type="match status" value="1"/>
</dbReference>
<keyword evidence="1" id="KW-0732">Signal</keyword>
<feature type="chain" id="PRO_5039951118" evidence="1">
    <location>
        <begin position="21"/>
        <end position="275"/>
    </location>
</feature>
<dbReference type="KEGG" id="orp:MOP44_17650"/>
<proteinExistence type="predicted"/>
<dbReference type="RefSeq" id="WP_260791574.1">
    <property type="nucleotide sequence ID" value="NZ_CP093313.1"/>
</dbReference>
<evidence type="ECO:0000313" key="3">
    <source>
        <dbReference type="Proteomes" id="UP001059380"/>
    </source>
</evidence>
<reference evidence="2" key="1">
    <citation type="submission" date="2021-04" db="EMBL/GenBank/DDBJ databases">
        <title>Phylogenetic analysis of Acidobacteriaceae.</title>
        <authorList>
            <person name="Qiu L."/>
            <person name="Zhang Q."/>
        </authorList>
    </citation>
    <scope>NUCLEOTIDE SEQUENCE</scope>
    <source>
        <strain evidence="2">DSM 25168</strain>
    </source>
</reference>
<protein>
    <submittedName>
        <fullName evidence="2">Transporter</fullName>
    </submittedName>
</protein>
<dbReference type="AlphaFoldDB" id="A0A9J7BN99"/>
<sequence>MPIRRFRLLILLVVCAPWHAATLHAQMPFYTDDPAVTERRVVHFEFFNEFDALQSSQYPNLNQNTANFKLNYGFAHNLEGDIDLPYLSIYRSKQHETSAGVGDLDLGLKWGIRKLDTKSYIPALGASLYIEFPTGNVQQELGSGLHDYWLNSIAQEPFGDKTRLTANFGYLFAGNTSTGVIGVSTTRGHVYTGGLSLLHDFTKDLTLGAEAYGGLGDTKGLEKDQLQFLGGGSYQLRDGFSMTFAVLGGKYEASPHIGGQFGFAVDFPNVLKSHD</sequence>